<keyword evidence="7" id="KW-0645">Protease</keyword>
<dbReference type="Gene3D" id="3.30.2010.30">
    <property type="match status" value="1"/>
</dbReference>
<feature type="domain" description="Peptidase M1 membrane alanine aminopeptidase" evidence="13">
    <location>
        <begin position="231"/>
        <end position="445"/>
    </location>
</feature>
<evidence type="ECO:0000256" key="6">
    <source>
        <dbReference type="ARBA" id="ARBA00022438"/>
    </source>
</evidence>
<dbReference type="GO" id="GO:0016285">
    <property type="term" value="F:alanyl aminopeptidase activity"/>
    <property type="evidence" value="ECO:0007669"/>
    <property type="project" value="UniProtKB-EC"/>
</dbReference>
<keyword evidence="6 17" id="KW-0031">Aminopeptidase</keyword>
<evidence type="ECO:0000259" key="15">
    <source>
        <dbReference type="Pfam" id="PF17432"/>
    </source>
</evidence>
<dbReference type="FunCoup" id="A0A6M4H319">
    <property type="interactions" value="332"/>
</dbReference>
<dbReference type="Proteomes" id="UP000503096">
    <property type="component" value="Chromosome"/>
</dbReference>
<feature type="domain" description="Peptidase M1 alanyl aminopeptidase Ig-like fold" evidence="14">
    <location>
        <begin position="450"/>
        <end position="554"/>
    </location>
</feature>
<keyword evidence="10" id="KW-0862">Zinc</keyword>
<dbReference type="Gene3D" id="1.10.390.10">
    <property type="entry name" value="Neutral Protease Domain 2"/>
    <property type="match status" value="1"/>
</dbReference>
<dbReference type="Gene3D" id="2.60.40.1730">
    <property type="entry name" value="tricorn interacting facor f3 domain"/>
    <property type="match status" value="1"/>
</dbReference>
<comment type="similarity">
    <text evidence="3">Belongs to the peptidase M1 family.</text>
</comment>
<keyword evidence="11" id="KW-0482">Metalloprotease</keyword>
<dbReference type="InterPro" id="IPR035414">
    <property type="entry name" value="Peptidase_M1_pepN_Ig-like"/>
</dbReference>
<dbReference type="PANTHER" id="PTHR46322">
    <property type="entry name" value="PUROMYCIN-SENSITIVE AMINOPEPTIDASE"/>
    <property type="match status" value="1"/>
</dbReference>
<dbReference type="Gene3D" id="1.25.50.10">
    <property type="entry name" value="Peptidase M1, alanyl aminopeptidase, C-terminal domain"/>
    <property type="match status" value="1"/>
</dbReference>
<name>A0A6M4H319_9PROT</name>
<comment type="catalytic activity">
    <reaction evidence="1">
        <text>Release of an N-terminal amino acid, Xaa-|-Yaa- from a peptide, amide or arylamide. Xaa is preferably Ala, but may be most amino acids including Pro (slow action). When a terminal hydrophobic residue is followed by a prolyl residue, the two may be released as an intact Xaa-Pro dipeptide.</text>
        <dbReference type="EC" id="3.4.11.2"/>
    </reaction>
</comment>
<evidence type="ECO:0000256" key="11">
    <source>
        <dbReference type="ARBA" id="ARBA00023049"/>
    </source>
</evidence>
<dbReference type="InterPro" id="IPR037144">
    <property type="entry name" value="Peptidase_M1_pepN_C_sf"/>
</dbReference>
<dbReference type="EMBL" id="CP053073">
    <property type="protein sequence ID" value="QJR13715.1"/>
    <property type="molecule type" value="Genomic_DNA"/>
</dbReference>
<dbReference type="Gene3D" id="2.60.40.1840">
    <property type="match status" value="1"/>
</dbReference>
<dbReference type="FunFam" id="2.60.40.1840:FF:000001">
    <property type="entry name" value="Aminopeptidase N"/>
    <property type="match status" value="1"/>
</dbReference>
<evidence type="ECO:0000313" key="17">
    <source>
        <dbReference type="EMBL" id="QJR13715.1"/>
    </source>
</evidence>
<organism evidence="17 18">
    <name type="scientific">Usitatibacter palustris</name>
    <dbReference type="NCBI Taxonomy" id="2732487"/>
    <lineage>
        <taxon>Bacteria</taxon>
        <taxon>Pseudomonadati</taxon>
        <taxon>Pseudomonadota</taxon>
        <taxon>Betaproteobacteria</taxon>
        <taxon>Nitrosomonadales</taxon>
        <taxon>Usitatibacteraceae</taxon>
        <taxon>Usitatibacter</taxon>
    </lineage>
</organism>
<dbReference type="RefSeq" id="WP_171160463.1">
    <property type="nucleotide sequence ID" value="NZ_CP053073.1"/>
</dbReference>
<keyword evidence="9 17" id="KW-0378">Hydrolase</keyword>
<evidence type="ECO:0000259" key="13">
    <source>
        <dbReference type="Pfam" id="PF01433"/>
    </source>
</evidence>
<dbReference type="Pfam" id="PF17432">
    <property type="entry name" value="DUF3458_C"/>
    <property type="match status" value="1"/>
</dbReference>
<keyword evidence="18" id="KW-1185">Reference proteome</keyword>
<evidence type="ECO:0000256" key="8">
    <source>
        <dbReference type="ARBA" id="ARBA00022723"/>
    </source>
</evidence>
<evidence type="ECO:0000259" key="14">
    <source>
        <dbReference type="Pfam" id="PF11940"/>
    </source>
</evidence>
<evidence type="ECO:0000256" key="5">
    <source>
        <dbReference type="ARBA" id="ARBA00015611"/>
    </source>
</evidence>
<dbReference type="FunFam" id="3.30.2010.30:FF:000002">
    <property type="entry name" value="Putative aminopeptidase N"/>
    <property type="match status" value="1"/>
</dbReference>
<evidence type="ECO:0000256" key="1">
    <source>
        <dbReference type="ARBA" id="ARBA00000098"/>
    </source>
</evidence>
<evidence type="ECO:0000256" key="10">
    <source>
        <dbReference type="ARBA" id="ARBA00022833"/>
    </source>
</evidence>
<dbReference type="Pfam" id="PF11940">
    <property type="entry name" value="DUF3458"/>
    <property type="match status" value="1"/>
</dbReference>
<dbReference type="InterPro" id="IPR042097">
    <property type="entry name" value="Aminopeptidase_N-like_N_sf"/>
</dbReference>
<feature type="domain" description="Aminopeptidase N-like N-terminal" evidence="16">
    <location>
        <begin position="56"/>
        <end position="192"/>
    </location>
</feature>
<evidence type="ECO:0000256" key="2">
    <source>
        <dbReference type="ARBA" id="ARBA00001947"/>
    </source>
</evidence>
<dbReference type="KEGG" id="upl:DSM104440_00505"/>
<accession>A0A6M4H319</accession>
<keyword evidence="8" id="KW-0479">Metal-binding</keyword>
<comment type="cofactor">
    <cofactor evidence="2">
        <name>Zn(2+)</name>
        <dbReference type="ChEBI" id="CHEBI:29105"/>
    </cofactor>
</comment>
<dbReference type="NCBIfam" id="TIGR02414">
    <property type="entry name" value="pepN_proteo"/>
    <property type="match status" value="1"/>
</dbReference>
<feature type="domain" description="Peptidase M1 alanyl aminopeptidase C-terminal" evidence="15">
    <location>
        <begin position="558"/>
        <end position="881"/>
    </location>
</feature>
<dbReference type="EC" id="3.4.11.2" evidence="4 12"/>
<dbReference type="GO" id="GO:0008237">
    <property type="term" value="F:metallopeptidase activity"/>
    <property type="evidence" value="ECO:0007669"/>
    <property type="project" value="UniProtKB-UniRule"/>
</dbReference>
<dbReference type="InterPro" id="IPR045357">
    <property type="entry name" value="Aminopeptidase_N-like_N"/>
</dbReference>
<dbReference type="SUPFAM" id="SSF63737">
    <property type="entry name" value="Leukotriene A4 hydrolase N-terminal domain"/>
    <property type="match status" value="1"/>
</dbReference>
<protein>
    <recommendedName>
        <fullName evidence="5 12">Aminopeptidase N</fullName>
        <ecNumber evidence="4 12">3.4.11.2</ecNumber>
    </recommendedName>
</protein>
<dbReference type="PRINTS" id="PR00756">
    <property type="entry name" value="ALADIPTASE"/>
</dbReference>
<dbReference type="InterPro" id="IPR012779">
    <property type="entry name" value="Peptidase_M1_pepN"/>
</dbReference>
<dbReference type="InterPro" id="IPR024601">
    <property type="entry name" value="Peptidase_M1_pepN_C"/>
</dbReference>
<dbReference type="Pfam" id="PF17900">
    <property type="entry name" value="Peptidase_M1_N"/>
    <property type="match status" value="1"/>
</dbReference>
<evidence type="ECO:0000259" key="16">
    <source>
        <dbReference type="Pfam" id="PF17900"/>
    </source>
</evidence>
<evidence type="ECO:0000256" key="3">
    <source>
        <dbReference type="ARBA" id="ARBA00010136"/>
    </source>
</evidence>
<dbReference type="SUPFAM" id="SSF55486">
    <property type="entry name" value="Metalloproteases ('zincins'), catalytic domain"/>
    <property type="match status" value="1"/>
</dbReference>
<dbReference type="PANTHER" id="PTHR46322:SF1">
    <property type="entry name" value="PUROMYCIN-SENSITIVE AMINOPEPTIDASE"/>
    <property type="match status" value="1"/>
</dbReference>
<sequence length="881" mass="98737">MRDPNPQPVLLKDYAPPPYLIDRVELDVDVREPWATVHARLAVRRNPGSKDTGRTLVLDGEHIELLSVAIDGRALAASEYKVDAQNLRLESVPDAFTLETRVRFDPWKNTRLEGFYATKDGLFTQCEAQGFRCITYFVDRPDVMAKYLVTLHADKERFPRLLANGNLVASGDEEGARHWARWEDPFPKPCYLYAMVAAKLDLLEGSFTTRSGKNALLQVYVEPGKVDQAGFTLHALKKAMQWDESVFGLELDLDRFMIVAVGDFNMGAMENKGLNIFNTKYVLARPDTATDMDYYLIDRVVAHEYFHNWTGNRVTCRDWFQLSLKEGLTVFRDQEYGADEYSRAVARIQDVRKLREVQFAEDAGPMAHPVRPDTYVEINNFYTPTVYDKGAEVVRMIHTIIGKAAFRRGMDLYFERHDGQAVTCDDFVRAMEDAAKVDLTQFRRWYSQSGTPVVACRGEYDATAQKYTLTVKQSCPPTAGQPEKLPFHIPMAVGLVAADGADMALRLEGEPRAQGTNRVLDVREAEQRFVFVDVPSMPVPSLLRGFSAPVVLRSDWSDADLTHLMAYDSDAFNRWEAGDVLATRIILAGVKAIQAGNVPEIPAAYIDAIGRVLVNAARDPAFAAECLALPAESFLAEQMDVADPDAIHVMRKRVIRILATRYRTRFEGAFRHFSVPGAYSPDAGAAGRRALRNAALAYLMELDDSTARALTFLEYRRAENMTDTMAALQCLANSSGAERERALGMFFEKWKDEALVVDKWFRVQATSELAGAIDRVQALLKHPAFTLANPNRARSLLFAFARANPVHFHAADGSGYRFVAEQVVALDALNPQIASGLARSFDRWKKYDAARQGHARAALESIRTRDALSNDVREVVDRALA</sequence>
<dbReference type="GO" id="GO:0008270">
    <property type="term" value="F:zinc ion binding"/>
    <property type="evidence" value="ECO:0007669"/>
    <property type="project" value="InterPro"/>
</dbReference>
<dbReference type="GO" id="GO:0006508">
    <property type="term" value="P:proteolysis"/>
    <property type="evidence" value="ECO:0007669"/>
    <property type="project" value="UniProtKB-UniRule"/>
</dbReference>
<gene>
    <name evidence="17" type="primary">pepN</name>
    <name evidence="17" type="ORF">DSM104440_00505</name>
</gene>
<dbReference type="InParanoid" id="A0A6M4H319"/>
<dbReference type="InterPro" id="IPR038438">
    <property type="entry name" value="PepN_Ig-like_sf"/>
</dbReference>
<dbReference type="Pfam" id="PF01433">
    <property type="entry name" value="Peptidase_M1"/>
    <property type="match status" value="1"/>
</dbReference>
<evidence type="ECO:0000256" key="9">
    <source>
        <dbReference type="ARBA" id="ARBA00022801"/>
    </source>
</evidence>
<evidence type="ECO:0000313" key="18">
    <source>
        <dbReference type="Proteomes" id="UP000503096"/>
    </source>
</evidence>
<dbReference type="CDD" id="cd09600">
    <property type="entry name" value="M1_APN"/>
    <property type="match status" value="1"/>
</dbReference>
<proteinExistence type="inferred from homology"/>
<dbReference type="InterPro" id="IPR027268">
    <property type="entry name" value="Peptidase_M4/M1_CTD_sf"/>
</dbReference>
<dbReference type="InterPro" id="IPR001930">
    <property type="entry name" value="Peptidase_M1"/>
</dbReference>
<dbReference type="AlphaFoldDB" id="A0A6M4H319"/>
<reference evidence="17 18" key="1">
    <citation type="submission" date="2020-04" db="EMBL/GenBank/DDBJ databases">
        <title>Usitatibacter rugosus gen. nov., sp. nov. and Usitatibacter palustris sp. nov., novel members of Usitatibacteraceae fam. nov. within the order Nitrosomonadales isolated from soil.</title>
        <authorList>
            <person name="Huber K.J."/>
            <person name="Neumann-Schaal M."/>
            <person name="Geppert A."/>
            <person name="Luckner M."/>
            <person name="Wanner G."/>
            <person name="Overmann J."/>
        </authorList>
    </citation>
    <scope>NUCLEOTIDE SEQUENCE [LARGE SCALE GENOMIC DNA]</scope>
    <source>
        <strain evidence="17 18">Swamp67</strain>
    </source>
</reference>
<dbReference type="InterPro" id="IPR014782">
    <property type="entry name" value="Peptidase_M1_dom"/>
</dbReference>
<evidence type="ECO:0000256" key="7">
    <source>
        <dbReference type="ARBA" id="ARBA00022670"/>
    </source>
</evidence>
<evidence type="ECO:0000256" key="12">
    <source>
        <dbReference type="NCBIfam" id="TIGR02414"/>
    </source>
</evidence>
<dbReference type="FunFam" id="1.10.390.10:FF:000002">
    <property type="entry name" value="Aminopeptidase N"/>
    <property type="match status" value="1"/>
</dbReference>
<evidence type="ECO:0000256" key="4">
    <source>
        <dbReference type="ARBA" id="ARBA00012564"/>
    </source>
</evidence>